<name>A0A7T3ZY27_9MICO</name>
<organism evidence="2 3">
    <name type="scientific">Brevibacterium casei</name>
    <dbReference type="NCBI Taxonomy" id="33889"/>
    <lineage>
        <taxon>Bacteria</taxon>
        <taxon>Bacillati</taxon>
        <taxon>Actinomycetota</taxon>
        <taxon>Actinomycetes</taxon>
        <taxon>Micrococcales</taxon>
        <taxon>Brevibacteriaceae</taxon>
        <taxon>Brevibacterium</taxon>
    </lineage>
</organism>
<evidence type="ECO:0000313" key="3">
    <source>
        <dbReference type="Proteomes" id="UP000595374"/>
    </source>
</evidence>
<evidence type="ECO:0000313" key="2">
    <source>
        <dbReference type="EMBL" id="QQB13799.1"/>
    </source>
</evidence>
<dbReference type="SUPFAM" id="SSF51735">
    <property type="entry name" value="NAD(P)-binding Rossmann-fold domains"/>
    <property type="match status" value="1"/>
</dbReference>
<accession>A0A7T3ZY27</accession>
<sequence length="235" mass="23592">MRILLFGASGWVGTHLSAHLGAAHEIIGVVRSLPDGPVAYTPLVCPDWVDHPETVKAGLADLGAEADAVIAAIGGWSVGDPVLARGLAAFDEDYASHLRGHFTAAKISADLGVGTHLALNGVASIEALSGSGAISVFGAAQSMLIRVADAETADVRFRELTILAPVSGDDRNDLTGGVETIDIAEVSAAAAAILERGGIASDESGRTGSPGGEGSSASADSSGGEEIVTFLSPGR</sequence>
<feature type="region of interest" description="Disordered" evidence="1">
    <location>
        <begin position="199"/>
        <end position="235"/>
    </location>
</feature>
<evidence type="ECO:0000256" key="1">
    <source>
        <dbReference type="SAM" id="MobiDB-lite"/>
    </source>
</evidence>
<reference evidence="2 3" key="1">
    <citation type="submission" date="2020-12" db="EMBL/GenBank/DDBJ databases">
        <title>FDA dAtabase for Regulatory Grade micrObial Sequences (FDA-ARGOS): Supporting development and validation of Infectious Disease Dx tests.</title>
        <authorList>
            <person name="Sproer C."/>
            <person name="Gronow S."/>
            <person name="Severitt S."/>
            <person name="Schroder I."/>
            <person name="Tallon L."/>
            <person name="Sadzewicz L."/>
            <person name="Zhao X."/>
            <person name="Boylan J."/>
            <person name="Ott S."/>
            <person name="Bowen H."/>
            <person name="Vavikolanu K."/>
            <person name="Mehta A."/>
            <person name="Aluvathingal J."/>
            <person name="Nadendla S."/>
            <person name="Lowell S."/>
            <person name="Myers T."/>
            <person name="Yan Y."/>
            <person name="Sichtig H."/>
        </authorList>
    </citation>
    <scope>NUCLEOTIDE SEQUENCE [LARGE SCALE GENOMIC DNA]</scope>
    <source>
        <strain evidence="2 3">FDAARGOS_990</strain>
    </source>
</reference>
<proteinExistence type="predicted"/>
<dbReference type="InterPro" id="IPR036291">
    <property type="entry name" value="NAD(P)-bd_dom_sf"/>
</dbReference>
<protein>
    <submittedName>
        <fullName evidence="2">NAD(P)-dependent oxidoreductase</fullName>
    </submittedName>
</protein>
<dbReference type="Gene3D" id="3.40.50.720">
    <property type="entry name" value="NAD(P)-binding Rossmann-like Domain"/>
    <property type="match status" value="1"/>
</dbReference>
<dbReference type="AlphaFoldDB" id="A0A7T3ZY27"/>
<dbReference type="RefSeq" id="WP_198498959.1">
    <property type="nucleotide sequence ID" value="NZ_CP065989.1"/>
</dbReference>
<gene>
    <name evidence="2" type="ORF">I6H47_13535</name>
</gene>
<dbReference type="EMBL" id="CP065989">
    <property type="protein sequence ID" value="QQB13799.1"/>
    <property type="molecule type" value="Genomic_DNA"/>
</dbReference>
<dbReference type="Proteomes" id="UP000595374">
    <property type="component" value="Chromosome"/>
</dbReference>
<feature type="compositionally biased region" description="Low complexity" evidence="1">
    <location>
        <begin position="215"/>
        <end position="226"/>
    </location>
</feature>